<dbReference type="SUPFAM" id="SSF55874">
    <property type="entry name" value="ATPase domain of HSP90 chaperone/DNA topoisomerase II/histidine kinase"/>
    <property type="match status" value="1"/>
</dbReference>
<dbReference type="GO" id="GO:0005886">
    <property type="term" value="C:plasma membrane"/>
    <property type="evidence" value="ECO:0007669"/>
    <property type="project" value="UniProtKB-SubCell"/>
</dbReference>
<keyword evidence="10" id="KW-1133">Transmembrane helix</keyword>
<evidence type="ECO:0000256" key="9">
    <source>
        <dbReference type="ARBA" id="ARBA00023012"/>
    </source>
</evidence>
<name>A0A1H9PYR9_9LACT</name>
<evidence type="ECO:0000256" key="3">
    <source>
        <dbReference type="ARBA" id="ARBA00012438"/>
    </source>
</evidence>
<dbReference type="EC" id="2.7.13.3" evidence="3"/>
<evidence type="ECO:0000256" key="6">
    <source>
        <dbReference type="ARBA" id="ARBA00022741"/>
    </source>
</evidence>
<dbReference type="InterPro" id="IPR036097">
    <property type="entry name" value="HisK_dim/P_sf"/>
</dbReference>
<protein>
    <recommendedName>
        <fullName evidence="3">histidine kinase</fullName>
        <ecNumber evidence="3">2.7.13.3</ecNumber>
    </recommendedName>
</protein>
<evidence type="ECO:0000256" key="4">
    <source>
        <dbReference type="ARBA" id="ARBA00022475"/>
    </source>
</evidence>
<dbReference type="Pfam" id="PF02518">
    <property type="entry name" value="HATPase_c"/>
    <property type="match status" value="1"/>
</dbReference>
<feature type="transmembrane region" description="Helical" evidence="10">
    <location>
        <begin position="146"/>
        <end position="169"/>
    </location>
</feature>
<evidence type="ECO:0000256" key="1">
    <source>
        <dbReference type="ARBA" id="ARBA00000085"/>
    </source>
</evidence>
<accession>A0A1H9PYR9</accession>
<dbReference type="STRING" id="142588.SAMN04488559_101237"/>
<dbReference type="PROSITE" id="PS50109">
    <property type="entry name" value="HIS_KIN"/>
    <property type="match status" value="1"/>
</dbReference>
<evidence type="ECO:0000313" key="12">
    <source>
        <dbReference type="EMBL" id="SER53288.1"/>
    </source>
</evidence>
<feature type="domain" description="Histidine kinase" evidence="11">
    <location>
        <begin position="252"/>
        <end position="462"/>
    </location>
</feature>
<dbReference type="GO" id="GO:0000155">
    <property type="term" value="F:phosphorelay sensor kinase activity"/>
    <property type="evidence" value="ECO:0007669"/>
    <property type="project" value="InterPro"/>
</dbReference>
<dbReference type="AlphaFoldDB" id="A0A1H9PYR9"/>
<dbReference type="EMBL" id="FOHA01000001">
    <property type="protein sequence ID" value="SER53288.1"/>
    <property type="molecule type" value="Genomic_DNA"/>
</dbReference>
<dbReference type="Gene3D" id="3.30.565.10">
    <property type="entry name" value="Histidine kinase-like ATPase, C-terminal domain"/>
    <property type="match status" value="1"/>
</dbReference>
<keyword evidence="4" id="KW-1003">Cell membrane</keyword>
<reference evidence="12 13" key="1">
    <citation type="submission" date="2016-10" db="EMBL/GenBank/DDBJ databases">
        <authorList>
            <person name="de Groot N.N."/>
        </authorList>
    </citation>
    <scope>NUCLEOTIDE SEQUENCE [LARGE SCALE GENOMIC DNA]</scope>
    <source>
        <strain evidence="12 13">DSM 13760</strain>
    </source>
</reference>
<keyword evidence="10" id="KW-0812">Transmembrane</keyword>
<dbReference type="Gene3D" id="1.10.287.130">
    <property type="match status" value="1"/>
</dbReference>
<evidence type="ECO:0000256" key="5">
    <source>
        <dbReference type="ARBA" id="ARBA00022679"/>
    </source>
</evidence>
<keyword evidence="9" id="KW-0902">Two-component regulatory system</keyword>
<dbReference type="InterPro" id="IPR003594">
    <property type="entry name" value="HATPase_dom"/>
</dbReference>
<evidence type="ECO:0000313" key="13">
    <source>
        <dbReference type="Proteomes" id="UP000198948"/>
    </source>
</evidence>
<evidence type="ECO:0000256" key="10">
    <source>
        <dbReference type="SAM" id="Phobius"/>
    </source>
</evidence>
<dbReference type="SMART" id="SM00387">
    <property type="entry name" value="HATPase_c"/>
    <property type="match status" value="1"/>
</dbReference>
<keyword evidence="5" id="KW-0808">Transferase</keyword>
<feature type="transmembrane region" description="Helical" evidence="10">
    <location>
        <begin position="16"/>
        <end position="36"/>
    </location>
</feature>
<dbReference type="CDD" id="cd00082">
    <property type="entry name" value="HisKA"/>
    <property type="match status" value="1"/>
</dbReference>
<organism evidence="12 13">
    <name type="scientific">Isobaculum melis</name>
    <dbReference type="NCBI Taxonomy" id="142588"/>
    <lineage>
        <taxon>Bacteria</taxon>
        <taxon>Bacillati</taxon>
        <taxon>Bacillota</taxon>
        <taxon>Bacilli</taxon>
        <taxon>Lactobacillales</taxon>
        <taxon>Carnobacteriaceae</taxon>
        <taxon>Isobaculum</taxon>
    </lineage>
</organism>
<evidence type="ECO:0000256" key="2">
    <source>
        <dbReference type="ARBA" id="ARBA00004651"/>
    </source>
</evidence>
<keyword evidence="13" id="KW-1185">Reference proteome</keyword>
<comment type="subcellular location">
    <subcellularLocation>
        <location evidence="2">Cell membrane</location>
        <topology evidence="2">Multi-pass membrane protein</topology>
    </subcellularLocation>
</comment>
<sequence length="466" mass="54388">MNGWSRGMKRIFKDRFIWVMTPIYLLVICLLVWLIYSLPAIYNQIDTNRVEEIREDITQIIQREEPDDLEEKLADYVAKQPLELAVINEHGFYYATVPTTDFATLDQWVNEAVLSYHSAYTIQKDQEEYQVWLAIYQLEPQNFFEISTFFIFLGIILLFSIVLLLVLMMRKQILHPLKRLRMNILKLKEFRLSEVSPIDKTSAYDRLSVELHEFTDDLQGKMETIGTKYTALEKELQAKNEESIYKEQLVRSVIHDLKTPISIVSLELEQVKEQASLNPALVQKIETIEKRNQGVLTEIKEAILLIHGERVINQCEKIDLVKEVQNTIRRFNPILSKRQIRCIVDVPAELMVYMDVIEVKQLLHNIMSNIAQYTDEKGVFEFTLFEENQSLKMSAYNESADIDAIDFEHVFDLFYQGEVLAKTSTGVGMYTIKKTVQKYQGTCQFSKKENGVELRIEIPLEAVQDE</sequence>
<dbReference type="PANTHER" id="PTHR44936:SF10">
    <property type="entry name" value="SENSOR PROTEIN RSTB"/>
    <property type="match status" value="1"/>
</dbReference>
<dbReference type="InterPro" id="IPR050980">
    <property type="entry name" value="2C_sensor_his_kinase"/>
</dbReference>
<dbReference type="InterPro" id="IPR036890">
    <property type="entry name" value="HATPase_C_sf"/>
</dbReference>
<dbReference type="InterPro" id="IPR005467">
    <property type="entry name" value="His_kinase_dom"/>
</dbReference>
<keyword evidence="6" id="KW-0547">Nucleotide-binding</keyword>
<gene>
    <name evidence="12" type="ORF">SAMN04488559_101237</name>
</gene>
<comment type="catalytic activity">
    <reaction evidence="1">
        <text>ATP + protein L-histidine = ADP + protein N-phospho-L-histidine.</text>
        <dbReference type="EC" id="2.7.13.3"/>
    </reaction>
</comment>
<evidence type="ECO:0000256" key="7">
    <source>
        <dbReference type="ARBA" id="ARBA00022777"/>
    </source>
</evidence>
<keyword evidence="7 12" id="KW-0418">Kinase</keyword>
<proteinExistence type="predicted"/>
<keyword evidence="10" id="KW-0472">Membrane</keyword>
<dbReference type="GO" id="GO:0005524">
    <property type="term" value="F:ATP binding"/>
    <property type="evidence" value="ECO:0007669"/>
    <property type="project" value="UniProtKB-KW"/>
</dbReference>
<evidence type="ECO:0000256" key="8">
    <source>
        <dbReference type="ARBA" id="ARBA00022840"/>
    </source>
</evidence>
<dbReference type="PANTHER" id="PTHR44936">
    <property type="entry name" value="SENSOR PROTEIN CREC"/>
    <property type="match status" value="1"/>
</dbReference>
<dbReference type="InterPro" id="IPR003661">
    <property type="entry name" value="HisK_dim/P_dom"/>
</dbReference>
<keyword evidence="8" id="KW-0067">ATP-binding</keyword>
<dbReference type="Proteomes" id="UP000198948">
    <property type="component" value="Unassembled WGS sequence"/>
</dbReference>
<dbReference type="SUPFAM" id="SSF47384">
    <property type="entry name" value="Homodimeric domain of signal transducing histidine kinase"/>
    <property type="match status" value="1"/>
</dbReference>
<dbReference type="OrthoDB" id="84942at2"/>
<evidence type="ECO:0000259" key="11">
    <source>
        <dbReference type="PROSITE" id="PS50109"/>
    </source>
</evidence>